<dbReference type="OrthoDB" id="2384350at2759"/>
<dbReference type="InterPro" id="IPR001357">
    <property type="entry name" value="BRCT_dom"/>
</dbReference>
<feature type="region of interest" description="Disordered" evidence="1">
    <location>
        <begin position="1"/>
        <end position="52"/>
    </location>
</feature>
<dbReference type="Gene3D" id="3.40.50.10190">
    <property type="entry name" value="BRCT domain"/>
    <property type="match status" value="1"/>
</dbReference>
<evidence type="ECO:0000313" key="4">
    <source>
        <dbReference type="Proteomes" id="UP000193411"/>
    </source>
</evidence>
<feature type="compositionally biased region" description="Polar residues" evidence="1">
    <location>
        <begin position="33"/>
        <end position="46"/>
    </location>
</feature>
<dbReference type="SMART" id="SM00292">
    <property type="entry name" value="BRCT"/>
    <property type="match status" value="1"/>
</dbReference>
<dbReference type="EMBL" id="MCFL01000005">
    <property type="protein sequence ID" value="ORZ39336.1"/>
    <property type="molecule type" value="Genomic_DNA"/>
</dbReference>
<gene>
    <name evidence="3" type="ORF">BCR44DRAFT_316228</name>
</gene>
<organism evidence="3 4">
    <name type="scientific">Catenaria anguillulae PL171</name>
    <dbReference type="NCBI Taxonomy" id="765915"/>
    <lineage>
        <taxon>Eukaryota</taxon>
        <taxon>Fungi</taxon>
        <taxon>Fungi incertae sedis</taxon>
        <taxon>Blastocladiomycota</taxon>
        <taxon>Blastocladiomycetes</taxon>
        <taxon>Blastocladiales</taxon>
        <taxon>Catenariaceae</taxon>
        <taxon>Catenaria</taxon>
    </lineage>
</organism>
<sequence>MQPTGPSTPSTHSVVRKQRPCGISGRAAILASENDSGTAAASSPSIPQEALTPPIRSIPAALRLLANGPLSSSVLDSPSVASTAAAAMPPPAKKRKRAHDALDMIMPAFDPPACHEQRKVVVGFTGFSRQDPVYSFQQRQRLAEVIIELGGRVMPDPTHAEVTHVFCPPGASTIKYYAALAAGKWLIHDPAWVFDSQANGSLLTEFAYGVRAPTPPLQGRRICGSRTFNEVEVERKRPQMLHELVQLGHGVLVDSVDDAEIVLLGNGEALAEKAGRAGYEWNQFLLWMGQAVRRGERAVRDEDMSQGGGGAIGGLKEVQ</sequence>
<name>A0A1Y2HXL1_9FUNG</name>
<dbReference type="CDD" id="cd00027">
    <property type="entry name" value="BRCT"/>
    <property type="match status" value="1"/>
</dbReference>
<evidence type="ECO:0000313" key="3">
    <source>
        <dbReference type="EMBL" id="ORZ39336.1"/>
    </source>
</evidence>
<dbReference type="AlphaFoldDB" id="A0A1Y2HXL1"/>
<keyword evidence="4" id="KW-1185">Reference proteome</keyword>
<protein>
    <recommendedName>
        <fullName evidence="2">BRCT domain-containing protein</fullName>
    </recommendedName>
</protein>
<feature type="compositionally biased region" description="Polar residues" evidence="1">
    <location>
        <begin position="1"/>
        <end position="13"/>
    </location>
</feature>
<comment type="caution">
    <text evidence="3">The sequence shown here is derived from an EMBL/GenBank/DDBJ whole genome shotgun (WGS) entry which is preliminary data.</text>
</comment>
<evidence type="ECO:0000259" key="2">
    <source>
        <dbReference type="PROSITE" id="PS50172"/>
    </source>
</evidence>
<dbReference type="Pfam" id="PF00533">
    <property type="entry name" value="BRCT"/>
    <property type="match status" value="1"/>
</dbReference>
<dbReference type="SUPFAM" id="SSF52113">
    <property type="entry name" value="BRCT domain"/>
    <property type="match status" value="1"/>
</dbReference>
<reference evidence="3 4" key="1">
    <citation type="submission" date="2016-07" db="EMBL/GenBank/DDBJ databases">
        <title>Pervasive Adenine N6-methylation of Active Genes in Fungi.</title>
        <authorList>
            <consortium name="DOE Joint Genome Institute"/>
            <person name="Mondo S.J."/>
            <person name="Dannebaum R.O."/>
            <person name="Kuo R.C."/>
            <person name="Labutti K."/>
            <person name="Haridas S."/>
            <person name="Kuo A."/>
            <person name="Salamov A."/>
            <person name="Ahrendt S.R."/>
            <person name="Lipzen A."/>
            <person name="Sullivan W."/>
            <person name="Andreopoulos W.B."/>
            <person name="Clum A."/>
            <person name="Lindquist E."/>
            <person name="Daum C."/>
            <person name="Ramamoorthy G.K."/>
            <person name="Gryganskyi A."/>
            <person name="Culley D."/>
            <person name="Magnuson J.K."/>
            <person name="James T.Y."/>
            <person name="O'Malley M.A."/>
            <person name="Stajich J.E."/>
            <person name="Spatafora J.W."/>
            <person name="Visel A."/>
            <person name="Grigoriev I.V."/>
        </authorList>
    </citation>
    <scope>NUCLEOTIDE SEQUENCE [LARGE SCALE GENOMIC DNA]</scope>
    <source>
        <strain evidence="3 4">PL171</strain>
    </source>
</reference>
<proteinExistence type="predicted"/>
<dbReference type="InterPro" id="IPR036420">
    <property type="entry name" value="BRCT_dom_sf"/>
</dbReference>
<dbReference type="Proteomes" id="UP000193411">
    <property type="component" value="Unassembled WGS sequence"/>
</dbReference>
<accession>A0A1Y2HXL1</accession>
<feature type="domain" description="BRCT" evidence="2">
    <location>
        <begin position="116"/>
        <end position="210"/>
    </location>
</feature>
<dbReference type="PROSITE" id="PS50172">
    <property type="entry name" value="BRCT"/>
    <property type="match status" value="1"/>
</dbReference>
<evidence type="ECO:0000256" key="1">
    <source>
        <dbReference type="SAM" id="MobiDB-lite"/>
    </source>
</evidence>